<keyword evidence="4" id="KW-0233">DNA recombination</keyword>
<dbReference type="Gene3D" id="1.10.150.130">
    <property type="match status" value="1"/>
</dbReference>
<evidence type="ECO:0000259" key="5">
    <source>
        <dbReference type="PROSITE" id="PS51898"/>
    </source>
</evidence>
<dbReference type="CDD" id="cd01189">
    <property type="entry name" value="INT_ICEBs1_C_like"/>
    <property type="match status" value="1"/>
</dbReference>
<sequence>MKLPNGFGSVYKLSGHRRNPWCARKTVGWKDDPVKQRSFPIYKFVGFYPTRQEALQALADYNADPFDLHIEQMTLEELYDKWSEHHFEEISQSNINGVKASWKLCEKIKDMRLVDIKLDHFQKVCDESGKNSPTLKKLKVTLGLMYDYAVKHEIVSKDKRDMIRYIDIKKAGNPNAYDRKPFSKNQIQTVWKNQEGNEYVSVILLLIYTGVRIGELLDLEKKDIHLDERWFFVKESKTESGIREVPIAEKIVPFFEYWMQKDCDHLICTPDNKSFTYRNYYDSYWTPLMEQMNLKHRPHDTRHTCVSLLTEAGVDERIIKKIVGHKGQGVTETVYTHLELPIKLESINKI</sequence>
<dbReference type="GO" id="GO:0015074">
    <property type="term" value="P:DNA integration"/>
    <property type="evidence" value="ECO:0007669"/>
    <property type="project" value="UniProtKB-KW"/>
</dbReference>
<dbReference type="GO" id="GO:0006310">
    <property type="term" value="P:DNA recombination"/>
    <property type="evidence" value="ECO:0007669"/>
    <property type="project" value="UniProtKB-KW"/>
</dbReference>
<evidence type="ECO:0000256" key="2">
    <source>
        <dbReference type="ARBA" id="ARBA00022908"/>
    </source>
</evidence>
<gene>
    <name evidence="6" type="ORF">CDL23_05010</name>
</gene>
<dbReference type="SUPFAM" id="SSF56349">
    <property type="entry name" value="DNA breaking-rejoining enzymes"/>
    <property type="match status" value="1"/>
</dbReference>
<accession>A0A2N5PMK0</accession>
<comment type="similarity">
    <text evidence="1">Belongs to the 'phage' integrase family.</text>
</comment>
<dbReference type="PANTHER" id="PTHR30629">
    <property type="entry name" value="PROPHAGE INTEGRASE"/>
    <property type="match status" value="1"/>
</dbReference>
<keyword evidence="2" id="KW-0229">DNA integration</keyword>
<protein>
    <submittedName>
        <fullName evidence="6">Site-specific integrase</fullName>
    </submittedName>
</protein>
<dbReference type="RefSeq" id="WP_066730799.1">
    <property type="nucleotide sequence ID" value="NZ_NIHT01000006.1"/>
</dbReference>
<dbReference type="InterPro" id="IPR011010">
    <property type="entry name" value="DNA_brk_join_enz"/>
</dbReference>
<dbReference type="PANTHER" id="PTHR30629:SF2">
    <property type="entry name" value="PROPHAGE INTEGRASE INTS-RELATED"/>
    <property type="match status" value="1"/>
</dbReference>
<evidence type="ECO:0000256" key="4">
    <source>
        <dbReference type="ARBA" id="ARBA00023172"/>
    </source>
</evidence>
<dbReference type="EMBL" id="NIHT01000006">
    <property type="protein sequence ID" value="PLT76378.1"/>
    <property type="molecule type" value="Genomic_DNA"/>
</dbReference>
<name>A0A2N5PMK0_MEDGN</name>
<dbReference type="GO" id="GO:0003677">
    <property type="term" value="F:DNA binding"/>
    <property type="evidence" value="ECO:0007669"/>
    <property type="project" value="UniProtKB-KW"/>
</dbReference>
<reference evidence="6 7" key="1">
    <citation type="journal article" date="2017" name="Genome Med.">
        <title>A novel Ruminococcus gnavus clade enriched in inflammatory bowel disease patients.</title>
        <authorList>
            <person name="Hall A.B."/>
            <person name="Yassour M."/>
            <person name="Sauk J."/>
            <person name="Garner A."/>
            <person name="Jiang X."/>
            <person name="Arthur T."/>
            <person name="Lagoudas G.K."/>
            <person name="Vatanen T."/>
            <person name="Fornelos N."/>
            <person name="Wilson R."/>
            <person name="Bertha M."/>
            <person name="Cohen M."/>
            <person name="Garber J."/>
            <person name="Khalili H."/>
            <person name="Gevers D."/>
            <person name="Ananthakrishnan A.N."/>
            <person name="Kugathasan S."/>
            <person name="Lander E.S."/>
            <person name="Blainey P."/>
            <person name="Vlamakis H."/>
            <person name="Xavier R.J."/>
            <person name="Huttenhower C."/>
        </authorList>
    </citation>
    <scope>NUCLEOTIDE SEQUENCE [LARGE SCALE GENOMIC DNA]</scope>
    <source>
        <strain evidence="6 7">RJX1125</strain>
    </source>
</reference>
<evidence type="ECO:0000313" key="6">
    <source>
        <dbReference type="EMBL" id="PLT76378.1"/>
    </source>
</evidence>
<dbReference type="InterPro" id="IPR050808">
    <property type="entry name" value="Phage_Integrase"/>
</dbReference>
<dbReference type="AlphaFoldDB" id="A0A2N5PMK0"/>
<keyword evidence="3" id="KW-0238">DNA-binding</keyword>
<dbReference type="Proteomes" id="UP000235093">
    <property type="component" value="Unassembled WGS sequence"/>
</dbReference>
<dbReference type="PROSITE" id="PS51898">
    <property type="entry name" value="TYR_RECOMBINASE"/>
    <property type="match status" value="1"/>
</dbReference>
<dbReference type="Gene3D" id="1.10.443.10">
    <property type="entry name" value="Intergrase catalytic core"/>
    <property type="match status" value="1"/>
</dbReference>
<evidence type="ECO:0000313" key="7">
    <source>
        <dbReference type="Proteomes" id="UP000235093"/>
    </source>
</evidence>
<proteinExistence type="inferred from homology"/>
<evidence type="ECO:0000256" key="1">
    <source>
        <dbReference type="ARBA" id="ARBA00008857"/>
    </source>
</evidence>
<comment type="caution">
    <text evidence="6">The sequence shown here is derived from an EMBL/GenBank/DDBJ whole genome shotgun (WGS) entry which is preliminary data.</text>
</comment>
<dbReference type="InterPro" id="IPR013762">
    <property type="entry name" value="Integrase-like_cat_sf"/>
</dbReference>
<dbReference type="Pfam" id="PF00589">
    <property type="entry name" value="Phage_integrase"/>
    <property type="match status" value="1"/>
</dbReference>
<feature type="domain" description="Tyr recombinase" evidence="5">
    <location>
        <begin position="177"/>
        <end position="349"/>
    </location>
</feature>
<dbReference type="InterPro" id="IPR010998">
    <property type="entry name" value="Integrase_recombinase_N"/>
</dbReference>
<evidence type="ECO:0000256" key="3">
    <source>
        <dbReference type="ARBA" id="ARBA00023125"/>
    </source>
</evidence>
<organism evidence="6 7">
    <name type="scientific">Mediterraneibacter gnavus</name>
    <name type="common">Ruminococcus gnavus</name>
    <dbReference type="NCBI Taxonomy" id="33038"/>
    <lineage>
        <taxon>Bacteria</taxon>
        <taxon>Bacillati</taxon>
        <taxon>Bacillota</taxon>
        <taxon>Clostridia</taxon>
        <taxon>Lachnospirales</taxon>
        <taxon>Lachnospiraceae</taxon>
        <taxon>Mediterraneibacter</taxon>
    </lineage>
</organism>
<dbReference type="InterPro" id="IPR002104">
    <property type="entry name" value="Integrase_catalytic"/>
</dbReference>